<dbReference type="GO" id="GO:0016020">
    <property type="term" value="C:membrane"/>
    <property type="evidence" value="ECO:0007669"/>
    <property type="project" value="UniProtKB-SubCell"/>
</dbReference>
<dbReference type="GO" id="GO:0003723">
    <property type="term" value="F:RNA binding"/>
    <property type="evidence" value="ECO:0007669"/>
    <property type="project" value="TreeGrafter"/>
</dbReference>
<dbReference type="GO" id="GO:0071028">
    <property type="term" value="P:nuclear mRNA surveillance"/>
    <property type="evidence" value="ECO:0007669"/>
    <property type="project" value="TreeGrafter"/>
</dbReference>
<dbReference type="Pfam" id="PF01138">
    <property type="entry name" value="RNase_PH"/>
    <property type="match status" value="1"/>
</dbReference>
<dbReference type="InterPro" id="IPR001247">
    <property type="entry name" value="ExoRNase_PH_dom1"/>
</dbReference>
<dbReference type="OrthoDB" id="437922at2759"/>
<evidence type="ECO:0000256" key="7">
    <source>
        <dbReference type="SAM" id="Phobius"/>
    </source>
</evidence>
<dbReference type="InterPro" id="IPR007274">
    <property type="entry name" value="Cop_transporter"/>
</dbReference>
<gene>
    <name evidence="9" type="ORF">PDIP_71190</name>
</gene>
<keyword evidence="5 7" id="KW-0472">Membrane</keyword>
<dbReference type="PANTHER" id="PTHR11953">
    <property type="entry name" value="EXOSOME COMPLEX COMPONENT"/>
    <property type="match status" value="1"/>
</dbReference>
<dbReference type="VEuPathDB" id="FungiDB:PDIP_71190"/>
<feature type="domain" description="Exoribonuclease phosphorolytic" evidence="8">
    <location>
        <begin position="23"/>
        <end position="158"/>
    </location>
</feature>
<dbReference type="InterPro" id="IPR020568">
    <property type="entry name" value="Ribosomal_Su5_D2-typ_SF"/>
</dbReference>
<comment type="caution">
    <text evidence="9">The sequence shown here is derived from an EMBL/GenBank/DDBJ whole genome shotgun (WGS) entry which is preliminary data.</text>
</comment>
<dbReference type="GO" id="GO:0005375">
    <property type="term" value="F:copper ion transmembrane transporter activity"/>
    <property type="evidence" value="ECO:0007669"/>
    <property type="project" value="InterPro"/>
</dbReference>
<dbReference type="GO" id="GO:0016075">
    <property type="term" value="P:rRNA catabolic process"/>
    <property type="evidence" value="ECO:0007669"/>
    <property type="project" value="TreeGrafter"/>
</dbReference>
<dbReference type="AlphaFoldDB" id="K9FF79"/>
<dbReference type="GO" id="GO:0071051">
    <property type="term" value="P:poly(A)-dependent snoRNA 3'-end processing"/>
    <property type="evidence" value="ECO:0007669"/>
    <property type="project" value="TreeGrafter"/>
</dbReference>
<dbReference type="GO" id="GO:0000177">
    <property type="term" value="C:cytoplasmic exosome (RNase complex)"/>
    <property type="evidence" value="ECO:0007669"/>
    <property type="project" value="TreeGrafter"/>
</dbReference>
<dbReference type="Gene3D" id="3.30.230.70">
    <property type="entry name" value="GHMP Kinase, N-terminal domain"/>
    <property type="match status" value="1"/>
</dbReference>
<dbReference type="GO" id="GO:0005730">
    <property type="term" value="C:nucleolus"/>
    <property type="evidence" value="ECO:0007669"/>
    <property type="project" value="TreeGrafter"/>
</dbReference>
<feature type="transmembrane region" description="Helical" evidence="7">
    <location>
        <begin position="467"/>
        <end position="500"/>
    </location>
</feature>
<evidence type="ECO:0000313" key="9">
    <source>
        <dbReference type="EMBL" id="EKV07839.1"/>
    </source>
</evidence>
<comment type="subcellular location">
    <subcellularLocation>
        <location evidence="1">Membrane</location>
    </subcellularLocation>
</comment>
<dbReference type="SUPFAM" id="SSF54211">
    <property type="entry name" value="Ribosomal protein S5 domain 2-like"/>
    <property type="match status" value="1"/>
</dbReference>
<dbReference type="Proteomes" id="UP000009886">
    <property type="component" value="Unassembled WGS sequence"/>
</dbReference>
<proteinExistence type="inferred from homology"/>
<evidence type="ECO:0000256" key="2">
    <source>
        <dbReference type="ARBA" id="ARBA00006678"/>
    </source>
</evidence>
<dbReference type="GO" id="GO:0000176">
    <property type="term" value="C:nuclear exosome (RNase complex)"/>
    <property type="evidence" value="ECO:0007669"/>
    <property type="project" value="TreeGrafter"/>
</dbReference>
<name>K9FF79_PEND1</name>
<reference evidence="10" key="1">
    <citation type="journal article" date="2012" name="BMC Genomics">
        <title>Genome sequence of the necrotrophic fungus Penicillium digitatum, the main postharvest pathogen of citrus.</title>
        <authorList>
            <person name="Marcet-Houben M."/>
            <person name="Ballester A.-R."/>
            <person name="de la Fuente B."/>
            <person name="Harries E."/>
            <person name="Marcos J.F."/>
            <person name="Gonzalez-Candelas L."/>
            <person name="Gabaldon T."/>
        </authorList>
    </citation>
    <scope>NUCLEOTIDE SEQUENCE [LARGE SCALE GENOMIC DNA]</scope>
    <source>
        <strain evidence="10">Pd1 / CECT 20795</strain>
    </source>
</reference>
<comment type="similarity">
    <text evidence="2">Belongs to the RNase PH family.</text>
</comment>
<accession>K9FF79</accession>
<dbReference type="Pfam" id="PF04145">
    <property type="entry name" value="Ctr"/>
    <property type="match status" value="1"/>
</dbReference>
<feature type="region of interest" description="Disordered" evidence="6">
    <location>
        <begin position="401"/>
        <end position="423"/>
    </location>
</feature>
<protein>
    <submittedName>
        <fullName evidence="9">Exosome complex component ski6</fullName>
    </submittedName>
</protein>
<evidence type="ECO:0000256" key="5">
    <source>
        <dbReference type="ARBA" id="ARBA00023136"/>
    </source>
</evidence>
<feature type="transmembrane region" description="Helical" evidence="7">
    <location>
        <begin position="317"/>
        <end position="336"/>
    </location>
</feature>
<keyword evidence="3 7" id="KW-0812">Transmembrane</keyword>
<dbReference type="KEGG" id="pdp:PDIP_71190"/>
<dbReference type="PANTHER" id="PTHR11953:SF0">
    <property type="entry name" value="EXOSOME COMPLEX COMPONENT RRP41"/>
    <property type="match status" value="1"/>
</dbReference>
<evidence type="ECO:0000256" key="4">
    <source>
        <dbReference type="ARBA" id="ARBA00022989"/>
    </source>
</evidence>
<dbReference type="HOGENOM" id="CLU_536472_0_0_1"/>
<sequence>MPLDTSTTYPLTRLRLDGRRWNELRLLQAQISTNPASSGSSYLSMGNTSIMCSVHGPAEGRRGDGGGGAAGSGHAVVEVDVNVAGFAGVDRKRRAGGSDRQSSRIATTLRSAFQSHLHTYLYPHSTISIHVSVLSADGSLLAAAINACTLALVDAGIPMPGLLCGCTAGMSGSASTPRDPRHDELDPLLDLSLPEEQELPSLTVATTTAVPVGENNMDEDEEAMKVVFEDPPQSIMDMHGMTMSATSTASAAMASSTGMDMSGMGMGNDCKISVRLIPPDSLLYIFKLAHTHDQMLWNWYTVDACFLAESWHVKSRGMFAGSCIGVICLVLSLELLRRLGREYDTFIVRRARLRRLYMSGSSTAQSISNVPLRSEEGDITKLPGNCCDDNADPDAAFSGAEDNVITPVSGSSQKRDSKRQDSVIAAAPANTMRDVQRIERQEAMLAPYRPSLVEHTVRSLMHMAQFAVAYIVMLLAMYFNGYIIICIFIGAFLGAFIFSWEPVNLNQE</sequence>
<organism evidence="9 10">
    <name type="scientific">Penicillium digitatum (strain Pd1 / CECT 20795)</name>
    <name type="common">Green mold</name>
    <dbReference type="NCBI Taxonomy" id="1170230"/>
    <lineage>
        <taxon>Eukaryota</taxon>
        <taxon>Fungi</taxon>
        <taxon>Dikarya</taxon>
        <taxon>Ascomycota</taxon>
        <taxon>Pezizomycotina</taxon>
        <taxon>Eurotiomycetes</taxon>
        <taxon>Eurotiomycetidae</taxon>
        <taxon>Eurotiales</taxon>
        <taxon>Aspergillaceae</taxon>
        <taxon>Penicillium</taxon>
    </lineage>
</organism>
<evidence type="ECO:0000256" key="1">
    <source>
        <dbReference type="ARBA" id="ARBA00004370"/>
    </source>
</evidence>
<evidence type="ECO:0000313" key="10">
    <source>
        <dbReference type="Proteomes" id="UP000009886"/>
    </source>
</evidence>
<dbReference type="EMBL" id="AKCU01000451">
    <property type="protein sequence ID" value="EKV07839.1"/>
    <property type="molecule type" value="Genomic_DNA"/>
</dbReference>
<evidence type="ECO:0000256" key="6">
    <source>
        <dbReference type="SAM" id="MobiDB-lite"/>
    </source>
</evidence>
<evidence type="ECO:0000259" key="8">
    <source>
        <dbReference type="Pfam" id="PF01138"/>
    </source>
</evidence>
<keyword evidence="4 7" id="KW-1133">Transmembrane helix</keyword>
<dbReference type="InterPro" id="IPR050080">
    <property type="entry name" value="RNase_PH"/>
</dbReference>
<dbReference type="InterPro" id="IPR027408">
    <property type="entry name" value="PNPase/RNase_PH_dom_sf"/>
</dbReference>
<dbReference type="GO" id="GO:0034475">
    <property type="term" value="P:U4 snRNA 3'-end processing"/>
    <property type="evidence" value="ECO:0007669"/>
    <property type="project" value="TreeGrafter"/>
</dbReference>
<evidence type="ECO:0000256" key="3">
    <source>
        <dbReference type="ARBA" id="ARBA00022692"/>
    </source>
</evidence>